<dbReference type="Pfam" id="PF13649">
    <property type="entry name" value="Methyltransf_25"/>
    <property type="match status" value="1"/>
</dbReference>
<dbReference type="SUPFAM" id="SSF53335">
    <property type="entry name" value="S-adenosyl-L-methionine-dependent methyltransferases"/>
    <property type="match status" value="1"/>
</dbReference>
<dbReference type="GeneID" id="70289535"/>
<dbReference type="InterPro" id="IPR041698">
    <property type="entry name" value="Methyltransf_25"/>
</dbReference>
<dbReference type="Proteomes" id="UP000887229">
    <property type="component" value="Unassembled WGS sequence"/>
</dbReference>
<sequence>MASPATAPDSKAGTSIYNPHVLNFYDAFVLGFSNDYAWKCPTETVLLPLFQSAIGKRHLDVGVGTGYFPATAVARDVDKVCQELTLLDLNPNTLQMAKQRVESVAGSAVRVDTVTGDATQALPLEGRVFDGMSLFYLLHCMPGPTASKLRVLDMLRPHLAPGGTLVGATILGEEAAMNPLARLLMSLYNWKGIFGNWEDNKKEIDCKLRGLFADVETWVVGRVMLFRARKPLDVVVAGN</sequence>
<dbReference type="InterPro" id="IPR029063">
    <property type="entry name" value="SAM-dependent_MTases_sf"/>
</dbReference>
<gene>
    <name evidence="3" type="ORF">F5Z01DRAFT_266290</name>
</gene>
<dbReference type="OrthoDB" id="10061782at2759"/>
<dbReference type="PIRSF" id="PIRSF011491">
    <property type="entry name" value="Mtase_YbcY_prd"/>
    <property type="match status" value="1"/>
</dbReference>
<dbReference type="InterPro" id="IPR016584">
    <property type="entry name" value="MeTrfase_VrtF"/>
</dbReference>
<dbReference type="GO" id="GO:0008168">
    <property type="term" value="F:methyltransferase activity"/>
    <property type="evidence" value="ECO:0007669"/>
    <property type="project" value="UniProtKB-KW"/>
</dbReference>
<keyword evidence="3" id="KW-0808">Transferase</keyword>
<dbReference type="GO" id="GO:0032259">
    <property type="term" value="P:methylation"/>
    <property type="evidence" value="ECO:0007669"/>
    <property type="project" value="UniProtKB-KW"/>
</dbReference>
<name>A0A9P7ZHW0_9HYPO</name>
<comment type="caution">
    <text evidence="3">The sequence shown here is derived from an EMBL/GenBank/DDBJ whole genome shotgun (WGS) entry which is preliminary data.</text>
</comment>
<dbReference type="CDD" id="cd02440">
    <property type="entry name" value="AdoMet_MTases"/>
    <property type="match status" value="1"/>
</dbReference>
<accession>A0A9P7ZHW0</accession>
<dbReference type="Gene3D" id="3.40.50.150">
    <property type="entry name" value="Vaccinia Virus protein VP39"/>
    <property type="match status" value="1"/>
</dbReference>
<protein>
    <submittedName>
        <fullName evidence="3">S-adenosyl-L-methionine-dependent methyltransferase</fullName>
    </submittedName>
</protein>
<evidence type="ECO:0000259" key="2">
    <source>
        <dbReference type="Pfam" id="PF13649"/>
    </source>
</evidence>
<proteinExistence type="inferred from homology"/>
<feature type="domain" description="Methyltransferase" evidence="2">
    <location>
        <begin position="59"/>
        <end position="163"/>
    </location>
</feature>
<dbReference type="AlphaFoldDB" id="A0A9P7ZHW0"/>
<reference evidence="3" key="1">
    <citation type="journal article" date="2021" name="IMA Fungus">
        <title>Genomic characterization of three marine fungi, including Emericellopsis atlantica sp. nov. with signatures of a generalist lifestyle and marine biomass degradation.</title>
        <authorList>
            <person name="Hagestad O.C."/>
            <person name="Hou L."/>
            <person name="Andersen J.H."/>
            <person name="Hansen E.H."/>
            <person name="Altermark B."/>
            <person name="Li C."/>
            <person name="Kuhnert E."/>
            <person name="Cox R.J."/>
            <person name="Crous P.W."/>
            <person name="Spatafora J.W."/>
            <person name="Lail K."/>
            <person name="Amirebrahimi M."/>
            <person name="Lipzen A."/>
            <person name="Pangilinan J."/>
            <person name="Andreopoulos W."/>
            <person name="Hayes R.D."/>
            <person name="Ng V."/>
            <person name="Grigoriev I.V."/>
            <person name="Jackson S.A."/>
            <person name="Sutton T.D.S."/>
            <person name="Dobson A.D.W."/>
            <person name="Rama T."/>
        </authorList>
    </citation>
    <scope>NUCLEOTIDE SEQUENCE</scope>
    <source>
        <strain evidence="3">TS7</strain>
    </source>
</reference>
<comment type="similarity">
    <text evidence="1">Belongs to the methyltransferase superfamily.</text>
</comment>
<evidence type="ECO:0000256" key="1">
    <source>
        <dbReference type="ARBA" id="ARBA00008361"/>
    </source>
</evidence>
<evidence type="ECO:0000313" key="4">
    <source>
        <dbReference type="Proteomes" id="UP000887229"/>
    </source>
</evidence>
<organism evidence="3 4">
    <name type="scientific">Emericellopsis atlantica</name>
    <dbReference type="NCBI Taxonomy" id="2614577"/>
    <lineage>
        <taxon>Eukaryota</taxon>
        <taxon>Fungi</taxon>
        <taxon>Dikarya</taxon>
        <taxon>Ascomycota</taxon>
        <taxon>Pezizomycotina</taxon>
        <taxon>Sordariomycetes</taxon>
        <taxon>Hypocreomycetidae</taxon>
        <taxon>Hypocreales</taxon>
        <taxon>Bionectriaceae</taxon>
        <taxon>Emericellopsis</taxon>
    </lineage>
</organism>
<keyword evidence="4" id="KW-1185">Reference proteome</keyword>
<keyword evidence="3" id="KW-0489">Methyltransferase</keyword>
<dbReference type="RefSeq" id="XP_046115702.1">
    <property type="nucleotide sequence ID" value="XM_046258632.1"/>
</dbReference>
<evidence type="ECO:0000313" key="3">
    <source>
        <dbReference type="EMBL" id="KAG9251778.1"/>
    </source>
</evidence>
<dbReference type="EMBL" id="MU251266">
    <property type="protein sequence ID" value="KAG9251778.1"/>
    <property type="molecule type" value="Genomic_DNA"/>
</dbReference>